<keyword evidence="1" id="KW-1133">Transmembrane helix</keyword>
<evidence type="ECO:0000313" key="2">
    <source>
        <dbReference type="EMBL" id="SES26977.1"/>
    </source>
</evidence>
<keyword evidence="1" id="KW-0472">Membrane</keyword>
<dbReference type="AlphaFoldDB" id="A0A1H9W001"/>
<keyword evidence="3" id="KW-1185">Reference proteome</keyword>
<accession>A0A1H9W001</accession>
<gene>
    <name evidence="2" type="ORF">SAMN05661109_02463</name>
</gene>
<name>A0A1H9W001_9CORY</name>
<evidence type="ECO:0000313" key="3">
    <source>
        <dbReference type="Proteomes" id="UP000198929"/>
    </source>
</evidence>
<protein>
    <submittedName>
        <fullName evidence="2">Uncharacterized protein</fullName>
    </submittedName>
</protein>
<proteinExistence type="predicted"/>
<dbReference type="EMBL" id="FOGQ01000015">
    <property type="protein sequence ID" value="SES26977.1"/>
    <property type="molecule type" value="Genomic_DNA"/>
</dbReference>
<dbReference type="Proteomes" id="UP000198929">
    <property type="component" value="Unassembled WGS sequence"/>
</dbReference>
<organism evidence="2 3">
    <name type="scientific">Corynebacterium cystitidis DSM 20524</name>
    <dbReference type="NCBI Taxonomy" id="1121357"/>
    <lineage>
        <taxon>Bacteria</taxon>
        <taxon>Bacillati</taxon>
        <taxon>Actinomycetota</taxon>
        <taxon>Actinomycetes</taxon>
        <taxon>Mycobacteriales</taxon>
        <taxon>Corynebacteriaceae</taxon>
        <taxon>Corynebacterium</taxon>
    </lineage>
</organism>
<reference evidence="3" key="1">
    <citation type="submission" date="2016-10" db="EMBL/GenBank/DDBJ databases">
        <authorList>
            <person name="Varghese N."/>
            <person name="Submissions S."/>
        </authorList>
    </citation>
    <scope>NUCLEOTIDE SEQUENCE [LARGE SCALE GENOMIC DNA]</scope>
    <source>
        <strain evidence="3">DSM 20524</strain>
    </source>
</reference>
<dbReference type="STRING" id="1121357.SAMN05661109_02463"/>
<feature type="transmembrane region" description="Helical" evidence="1">
    <location>
        <begin position="12"/>
        <end position="32"/>
    </location>
</feature>
<keyword evidence="1" id="KW-0812">Transmembrane</keyword>
<sequence>MPGASRMAAMRGNKIIIVVTGLITVLTAWVLFDYALTFF</sequence>
<evidence type="ECO:0000256" key="1">
    <source>
        <dbReference type="SAM" id="Phobius"/>
    </source>
</evidence>